<sequence>MSSSTKHTVTFFLAQLTLPVRKIMAQSAVDCAAQVAKVLSFNEKDTFGIKLAVDEAFCNAVDHFSGPVKETERIHIEFSVEEEFLIISIREKGIPFNLGQAERYTPDCLENMNKPGLGTLLMHQSMDSVELFIHGREGKEARLKKRLAYGALPPELLDTKAVKSGEKRTTVKEPEVRLTKTEELPEVCRLAWRCYGFTQEEFLYDLESLKQKVALNEFRSVTAFDPEDGTMIGHAGFKYHDPASKVPELGLAFVDPSYRSPGLPKKMARLLFDIAEAEEDRGVFDCSVTTHTFSQKGMHEMGSRPCSLFLGIAASGMQAKELATSTQKKGSVINHYFAFDRSPKTIYVSPRHTDMVAEIYSWLEIPREIEHGETQPSSGASSISVFPLPDELNVAFVIVHTIGESTKQDIAEGLHQCKMDRRDALYAFLPLGVPASPRLVEECEQMGFSFAGIMPHIHDGDDRIIMQYIDVPLDMEAIRVYGDMSRKLFSYITKEQQRIKNLL</sequence>
<dbReference type="PROSITE" id="PS51186">
    <property type="entry name" value="GNAT"/>
    <property type="match status" value="1"/>
</dbReference>
<keyword evidence="3" id="KW-1185">Reference proteome</keyword>
<dbReference type="Gene3D" id="3.30.565.10">
    <property type="entry name" value="Histidine kinase-like ATPase, C-terminal domain"/>
    <property type="match status" value="1"/>
</dbReference>
<reference evidence="2 3" key="1">
    <citation type="submission" date="2022-08" db="EMBL/GenBank/DDBJ databases">
        <title>Genome Sequence of the sulphate-reducing bacterium, Pseudodesulfovibrio sp. SYK.</title>
        <authorList>
            <person name="Kondo R."/>
            <person name="Kataoka T."/>
        </authorList>
    </citation>
    <scope>NUCLEOTIDE SEQUENCE [LARGE SCALE GENOMIC DNA]</scope>
    <source>
        <strain evidence="2 3">SYK</strain>
    </source>
</reference>
<proteinExistence type="predicted"/>
<dbReference type="SUPFAM" id="SSF55729">
    <property type="entry name" value="Acyl-CoA N-acyltransferases (Nat)"/>
    <property type="match status" value="1"/>
</dbReference>
<dbReference type="EMBL" id="AP026709">
    <property type="protein sequence ID" value="BDQ37994.1"/>
    <property type="molecule type" value="Genomic_DNA"/>
</dbReference>
<dbReference type="CDD" id="cd04301">
    <property type="entry name" value="NAT_SF"/>
    <property type="match status" value="1"/>
</dbReference>
<dbReference type="Gene3D" id="3.40.630.30">
    <property type="match status" value="1"/>
</dbReference>
<dbReference type="InterPro" id="IPR016181">
    <property type="entry name" value="Acyl_CoA_acyltransferase"/>
</dbReference>
<accession>A0ABN6S4P2</accession>
<dbReference type="InterPro" id="IPR036890">
    <property type="entry name" value="HATPase_C_sf"/>
</dbReference>
<name>A0ABN6S4P2_9BACT</name>
<feature type="domain" description="N-acetyltransferase" evidence="1">
    <location>
        <begin position="174"/>
        <end position="315"/>
    </location>
</feature>
<dbReference type="CDD" id="cd16936">
    <property type="entry name" value="HATPase_RsbW-like"/>
    <property type="match status" value="1"/>
</dbReference>
<dbReference type="InterPro" id="IPR003594">
    <property type="entry name" value="HATPase_dom"/>
</dbReference>
<dbReference type="InterPro" id="IPR000182">
    <property type="entry name" value="GNAT_dom"/>
</dbReference>
<dbReference type="Pfam" id="PF00583">
    <property type="entry name" value="Acetyltransf_1"/>
    <property type="match status" value="1"/>
</dbReference>
<dbReference type="Proteomes" id="UP001317742">
    <property type="component" value="Chromosome"/>
</dbReference>
<evidence type="ECO:0000313" key="3">
    <source>
        <dbReference type="Proteomes" id="UP001317742"/>
    </source>
</evidence>
<dbReference type="Pfam" id="PF13581">
    <property type="entry name" value="HATPase_c_2"/>
    <property type="match status" value="1"/>
</dbReference>
<evidence type="ECO:0000259" key="1">
    <source>
        <dbReference type="PROSITE" id="PS51186"/>
    </source>
</evidence>
<protein>
    <recommendedName>
        <fullName evidence="1">N-acetyltransferase domain-containing protein</fullName>
    </recommendedName>
</protein>
<dbReference type="SUPFAM" id="SSF55874">
    <property type="entry name" value="ATPase domain of HSP90 chaperone/DNA topoisomerase II/histidine kinase"/>
    <property type="match status" value="1"/>
</dbReference>
<dbReference type="RefSeq" id="WP_281760503.1">
    <property type="nucleotide sequence ID" value="NZ_AP026709.1"/>
</dbReference>
<evidence type="ECO:0000313" key="2">
    <source>
        <dbReference type="EMBL" id="BDQ37994.1"/>
    </source>
</evidence>
<organism evidence="2 3">
    <name type="scientific">Pseudodesulfovibrio nedwellii</name>
    <dbReference type="NCBI Taxonomy" id="2973072"/>
    <lineage>
        <taxon>Bacteria</taxon>
        <taxon>Pseudomonadati</taxon>
        <taxon>Thermodesulfobacteriota</taxon>
        <taxon>Desulfovibrionia</taxon>
        <taxon>Desulfovibrionales</taxon>
        <taxon>Desulfovibrionaceae</taxon>
    </lineage>
</organism>
<gene>
    <name evidence="2" type="ORF">SYK_23540</name>
</gene>